<evidence type="ECO:0000313" key="1">
    <source>
        <dbReference type="EMBL" id="KAL3310677.1"/>
    </source>
</evidence>
<dbReference type="EMBL" id="JBJKFK010002741">
    <property type="protein sequence ID" value="KAL3310677.1"/>
    <property type="molecule type" value="Genomic_DNA"/>
</dbReference>
<protein>
    <submittedName>
        <fullName evidence="1">Uncharacterized protein</fullName>
    </submittedName>
</protein>
<sequence length="171" mass="19835">MELFDSDVNYFHYEFPYPGQNRQPIQPQWFGDGNFKVAPKIFKQLYPIRYLGEDNLAYTGAYILLQGKTATDYRSAFRQLFAAIGAQGLTNQMNCSGFNIDFELGTKKGFLDAWRSSAFRHLEPPSIQFYYFHLASNLRDKIGFKFNRQNQQLMLTAAIKALFNNTAHKIF</sequence>
<evidence type="ECO:0000313" key="2">
    <source>
        <dbReference type="Proteomes" id="UP001626550"/>
    </source>
</evidence>
<dbReference type="Proteomes" id="UP001626550">
    <property type="component" value="Unassembled WGS sequence"/>
</dbReference>
<comment type="caution">
    <text evidence="1">The sequence shown here is derived from an EMBL/GenBank/DDBJ whole genome shotgun (WGS) entry which is preliminary data.</text>
</comment>
<organism evidence="1 2">
    <name type="scientific">Cichlidogyrus casuarinus</name>
    <dbReference type="NCBI Taxonomy" id="1844966"/>
    <lineage>
        <taxon>Eukaryota</taxon>
        <taxon>Metazoa</taxon>
        <taxon>Spiralia</taxon>
        <taxon>Lophotrochozoa</taxon>
        <taxon>Platyhelminthes</taxon>
        <taxon>Monogenea</taxon>
        <taxon>Monopisthocotylea</taxon>
        <taxon>Dactylogyridea</taxon>
        <taxon>Ancyrocephalidae</taxon>
        <taxon>Cichlidogyrus</taxon>
    </lineage>
</organism>
<name>A0ABD2PV88_9PLAT</name>
<accession>A0ABD2PV88</accession>
<gene>
    <name evidence="1" type="ORF">Ciccas_010752</name>
</gene>
<keyword evidence="2" id="KW-1185">Reference proteome</keyword>
<dbReference type="AlphaFoldDB" id="A0ABD2PV88"/>
<reference evidence="1 2" key="1">
    <citation type="submission" date="2024-11" db="EMBL/GenBank/DDBJ databases">
        <title>Adaptive evolution of stress response genes in parasites aligns with host niche diversity.</title>
        <authorList>
            <person name="Hahn C."/>
            <person name="Resl P."/>
        </authorList>
    </citation>
    <scope>NUCLEOTIDE SEQUENCE [LARGE SCALE GENOMIC DNA]</scope>
    <source>
        <strain evidence="1">EGGRZ-B1_66</strain>
        <tissue evidence="1">Body</tissue>
    </source>
</reference>
<proteinExistence type="predicted"/>